<dbReference type="Pfam" id="PF08445">
    <property type="entry name" value="FR47"/>
    <property type="match status" value="1"/>
</dbReference>
<dbReference type="CDD" id="cd04301">
    <property type="entry name" value="NAT_SF"/>
    <property type="match status" value="1"/>
</dbReference>
<dbReference type="AlphaFoldDB" id="A0A069PR28"/>
<name>A0A069PR28_9BURK</name>
<reference evidence="3 4" key="1">
    <citation type="submission" date="2014-03" db="EMBL/GenBank/DDBJ databases">
        <title>Draft Genome Sequences of Four Burkholderia Strains.</title>
        <authorList>
            <person name="Liu X.Y."/>
            <person name="Li C.X."/>
            <person name="Xu J.H."/>
        </authorList>
    </citation>
    <scope>NUCLEOTIDE SEQUENCE [LARGE SCALE GENOMIC DNA]</scope>
    <source>
        <strain evidence="3 4">DSM 50014</strain>
    </source>
</reference>
<organism evidence="3 4">
    <name type="scientific">Caballeronia glathei</name>
    <dbReference type="NCBI Taxonomy" id="60547"/>
    <lineage>
        <taxon>Bacteria</taxon>
        <taxon>Pseudomonadati</taxon>
        <taxon>Pseudomonadota</taxon>
        <taxon>Betaproteobacteria</taxon>
        <taxon>Burkholderiales</taxon>
        <taxon>Burkholderiaceae</taxon>
        <taxon>Caballeronia</taxon>
    </lineage>
</organism>
<dbReference type="GO" id="GO:0016747">
    <property type="term" value="F:acyltransferase activity, transferring groups other than amino-acyl groups"/>
    <property type="evidence" value="ECO:0007669"/>
    <property type="project" value="InterPro"/>
</dbReference>
<evidence type="ECO:0000313" key="3">
    <source>
        <dbReference type="EMBL" id="KDR42329.1"/>
    </source>
</evidence>
<dbReference type="InterPro" id="IPR013653">
    <property type="entry name" value="GCN5-like_dom"/>
</dbReference>
<dbReference type="Proteomes" id="UP000027466">
    <property type="component" value="Unassembled WGS sequence"/>
</dbReference>
<keyword evidence="4" id="KW-1185">Reference proteome</keyword>
<feature type="domain" description="N-acetyltransferase" evidence="2">
    <location>
        <begin position="104"/>
        <end position="244"/>
    </location>
</feature>
<evidence type="ECO:0000256" key="1">
    <source>
        <dbReference type="SAM" id="MobiDB-lite"/>
    </source>
</evidence>
<dbReference type="STRING" id="60547.GCA_000751215_06546"/>
<gene>
    <name evidence="3" type="ORF">BG61_09515</name>
</gene>
<accession>A0A069PR28</accession>
<evidence type="ECO:0000259" key="2">
    <source>
        <dbReference type="PROSITE" id="PS51186"/>
    </source>
</evidence>
<feature type="region of interest" description="Disordered" evidence="1">
    <location>
        <begin position="234"/>
        <end position="259"/>
    </location>
</feature>
<evidence type="ECO:0000313" key="4">
    <source>
        <dbReference type="Proteomes" id="UP000027466"/>
    </source>
</evidence>
<dbReference type="InterPro" id="IPR000182">
    <property type="entry name" value="GNAT_dom"/>
</dbReference>
<dbReference type="InterPro" id="IPR016181">
    <property type="entry name" value="Acyl_CoA_acyltransferase"/>
</dbReference>
<dbReference type="EMBL" id="JFHC01000017">
    <property type="protein sequence ID" value="KDR42329.1"/>
    <property type="molecule type" value="Genomic_DNA"/>
</dbReference>
<dbReference type="RefSeq" id="WP_051672478.1">
    <property type="nucleotide sequence ID" value="NZ_CADFFX010000023.1"/>
</dbReference>
<comment type="caution">
    <text evidence="3">The sequence shown here is derived from an EMBL/GenBank/DDBJ whole genome shotgun (WGS) entry which is preliminary data.</text>
</comment>
<keyword evidence="3" id="KW-0808">Transferase</keyword>
<sequence>MHASIQADLDRPVWAALTTRQAHLGHGNALARRYHPDVAPFAALASETPAAYRTLHQLLLPHEEVVLQSAEPIRPIEALRMTHVGVIHQMIAPHPETKRTDEPEVIWLGKADVTDMLDLVRRTRPGPFGSRTCEMGNYIGVRDRGRLIAMAGERMCVDGQVEISAVCVDEDYRGNGLAGGLVKVLRRGIEQRGEAPFLHVFSDNISAIRLYDRLGFQLRRTFYLTRIGHADPGSDAASLNRLAEGGKRAEQQSSGQQPR</sequence>
<protein>
    <submittedName>
        <fullName evidence="3">GCN5 family acetyltransferase</fullName>
    </submittedName>
</protein>
<dbReference type="PROSITE" id="PS51186">
    <property type="entry name" value="GNAT"/>
    <property type="match status" value="1"/>
</dbReference>
<proteinExistence type="predicted"/>
<dbReference type="Gene3D" id="3.40.630.30">
    <property type="match status" value="1"/>
</dbReference>
<dbReference type="SUPFAM" id="SSF55729">
    <property type="entry name" value="Acyl-CoA N-acyltransferases (Nat)"/>
    <property type="match status" value="1"/>
</dbReference>